<dbReference type="EMBL" id="CP101987">
    <property type="protein sequence ID" value="UUI72553.1"/>
    <property type="molecule type" value="Genomic_DNA"/>
</dbReference>
<feature type="signal peptide" evidence="2">
    <location>
        <begin position="1"/>
        <end position="29"/>
    </location>
</feature>
<gene>
    <name evidence="3" type="ORF">NP048_03570</name>
</gene>
<reference evidence="3 4" key="1">
    <citation type="submission" date="2022-07" db="EMBL/GenBank/DDBJ databases">
        <title>Novel species in genus cellulomonas.</title>
        <authorList>
            <person name="Ye L."/>
        </authorList>
    </citation>
    <scope>NUCLEOTIDE SEQUENCE [LARGE SCALE GENOMIC DNA]</scope>
    <source>
        <strain evidence="4">zg-B89</strain>
    </source>
</reference>
<organism evidence="3 4">
    <name type="scientific">Cellulomonas xiejunii</name>
    <dbReference type="NCBI Taxonomy" id="2968083"/>
    <lineage>
        <taxon>Bacteria</taxon>
        <taxon>Bacillati</taxon>
        <taxon>Actinomycetota</taxon>
        <taxon>Actinomycetes</taxon>
        <taxon>Micrococcales</taxon>
        <taxon>Cellulomonadaceae</taxon>
        <taxon>Cellulomonas</taxon>
    </lineage>
</organism>
<dbReference type="Proteomes" id="UP001316384">
    <property type="component" value="Chromosome"/>
</dbReference>
<proteinExistence type="predicted"/>
<feature type="compositionally biased region" description="Low complexity" evidence="1">
    <location>
        <begin position="183"/>
        <end position="193"/>
    </location>
</feature>
<accession>A0ABY5KRR9</accession>
<evidence type="ECO:0000256" key="1">
    <source>
        <dbReference type="SAM" id="MobiDB-lite"/>
    </source>
</evidence>
<evidence type="ECO:0000313" key="4">
    <source>
        <dbReference type="Proteomes" id="UP001316384"/>
    </source>
</evidence>
<dbReference type="PROSITE" id="PS51257">
    <property type="entry name" value="PROKAR_LIPOPROTEIN"/>
    <property type="match status" value="1"/>
</dbReference>
<evidence type="ECO:0000313" key="3">
    <source>
        <dbReference type="EMBL" id="UUI72553.1"/>
    </source>
</evidence>
<evidence type="ECO:0000256" key="2">
    <source>
        <dbReference type="SAM" id="SignalP"/>
    </source>
</evidence>
<keyword evidence="4" id="KW-1185">Reference proteome</keyword>
<keyword evidence="2" id="KW-0732">Signal</keyword>
<feature type="chain" id="PRO_5046800625" description="Lipoprotein" evidence="2">
    <location>
        <begin position="30"/>
        <end position="193"/>
    </location>
</feature>
<sequence length="193" mass="19284">MTRLRPRPARAAVAGLVAAAALALTGCSATNPITTSWDYEASDGAGTTVGAVRALNMLVVTAEKGAPGVLTGALANDSSDDEDVTLAIGDAEPVRVSVGAGGTVLLGVSDAPPRYTTLDVPLAAVDTAPGGMTRLTVTTSSGGTVEVRIPVLDGALPEYAAVLEAIATPGATPTDDSTQDASEPQQQEQEQGE</sequence>
<evidence type="ECO:0008006" key="5">
    <source>
        <dbReference type="Google" id="ProtNLM"/>
    </source>
</evidence>
<protein>
    <recommendedName>
        <fullName evidence="5">Lipoprotein</fullName>
    </recommendedName>
</protein>
<dbReference type="RefSeq" id="WP_227578114.1">
    <property type="nucleotide sequence ID" value="NZ_CP101987.1"/>
</dbReference>
<feature type="region of interest" description="Disordered" evidence="1">
    <location>
        <begin position="166"/>
        <end position="193"/>
    </location>
</feature>
<name>A0ABY5KRR9_9CELL</name>